<dbReference type="Proteomes" id="UP000652761">
    <property type="component" value="Unassembled WGS sequence"/>
</dbReference>
<evidence type="ECO:0000313" key="1">
    <source>
        <dbReference type="EMBL" id="MQL83257.1"/>
    </source>
</evidence>
<sequence length="230" mass="25736">MGTAMVQKLGLIGIGSAESARFWASRSEPGDISVIFPSIGAFLQFWTTEGLFCNFSLKRESSAIFAPSGGISAVFRFRRYFCNFLLFQGPLSDFPQTGDICAIFRISEGSSVIFHLPGTFLQFVQPLFRRWRSLSLQHLGVGQQPPLESPRPQGFQILLQGKTPLPFIGMGRGRMDQRWGASGWIGPEVGCLRLGLDRRWGSEGGEEEDWRWGTSGWVGDRRYPHLWLGV</sequence>
<name>A0A843ULP2_COLES</name>
<comment type="caution">
    <text evidence="1">The sequence shown here is derived from an EMBL/GenBank/DDBJ whole genome shotgun (WGS) entry which is preliminary data.</text>
</comment>
<evidence type="ECO:0000313" key="2">
    <source>
        <dbReference type="Proteomes" id="UP000652761"/>
    </source>
</evidence>
<dbReference type="AlphaFoldDB" id="A0A843ULP2"/>
<dbReference type="EMBL" id="NMUH01000685">
    <property type="protein sequence ID" value="MQL83257.1"/>
    <property type="molecule type" value="Genomic_DNA"/>
</dbReference>
<accession>A0A843ULP2</accession>
<gene>
    <name evidence="1" type="ORF">Taro_015747</name>
</gene>
<organism evidence="1 2">
    <name type="scientific">Colocasia esculenta</name>
    <name type="common">Wild taro</name>
    <name type="synonym">Arum esculentum</name>
    <dbReference type="NCBI Taxonomy" id="4460"/>
    <lineage>
        <taxon>Eukaryota</taxon>
        <taxon>Viridiplantae</taxon>
        <taxon>Streptophyta</taxon>
        <taxon>Embryophyta</taxon>
        <taxon>Tracheophyta</taxon>
        <taxon>Spermatophyta</taxon>
        <taxon>Magnoliopsida</taxon>
        <taxon>Liliopsida</taxon>
        <taxon>Araceae</taxon>
        <taxon>Aroideae</taxon>
        <taxon>Colocasieae</taxon>
        <taxon>Colocasia</taxon>
    </lineage>
</organism>
<keyword evidence="2" id="KW-1185">Reference proteome</keyword>
<reference evidence="1" key="1">
    <citation type="submission" date="2017-07" db="EMBL/GenBank/DDBJ databases">
        <title>Taro Niue Genome Assembly and Annotation.</title>
        <authorList>
            <person name="Atibalentja N."/>
            <person name="Keating K."/>
            <person name="Fields C.J."/>
        </authorList>
    </citation>
    <scope>NUCLEOTIDE SEQUENCE</scope>
    <source>
        <strain evidence="1">Niue_2</strain>
        <tissue evidence="1">Leaf</tissue>
    </source>
</reference>
<protein>
    <submittedName>
        <fullName evidence="1">Uncharacterized protein</fullName>
    </submittedName>
</protein>
<proteinExistence type="predicted"/>